<feature type="domain" description="Response regulatory" evidence="13">
    <location>
        <begin position="964"/>
        <end position="1082"/>
    </location>
</feature>
<dbReference type="SMART" id="SM00448">
    <property type="entry name" value="REC"/>
    <property type="match status" value="1"/>
</dbReference>
<evidence type="ECO:0000256" key="5">
    <source>
        <dbReference type="ARBA" id="ARBA00022777"/>
    </source>
</evidence>
<dbReference type="SUPFAM" id="SSF52172">
    <property type="entry name" value="CheY-like"/>
    <property type="match status" value="2"/>
</dbReference>
<organism evidence="14 15">
    <name type="scientific">Chloroflexus aggregans (strain MD-66 / DSM 9485)</name>
    <dbReference type="NCBI Taxonomy" id="326427"/>
    <lineage>
        <taxon>Bacteria</taxon>
        <taxon>Bacillati</taxon>
        <taxon>Chloroflexota</taxon>
        <taxon>Chloroflexia</taxon>
        <taxon>Chloroflexales</taxon>
        <taxon>Chloroflexineae</taxon>
        <taxon>Chloroflexaceae</taxon>
        <taxon>Chloroflexus</taxon>
    </lineage>
</organism>
<dbReference type="FunFam" id="3.30.565.10:FF:000006">
    <property type="entry name" value="Sensor histidine kinase WalK"/>
    <property type="match status" value="1"/>
</dbReference>
<keyword evidence="15" id="KW-1185">Reference proteome</keyword>
<dbReference type="Gene3D" id="3.30.565.10">
    <property type="entry name" value="Histidine kinase-like ATPase, C-terminal domain"/>
    <property type="match status" value="1"/>
</dbReference>
<evidence type="ECO:0000259" key="11">
    <source>
        <dbReference type="PROSITE" id="PS01124"/>
    </source>
</evidence>
<keyword evidence="8" id="KW-0238">DNA-binding</keyword>
<keyword evidence="9" id="KW-0804">Transcription</keyword>
<evidence type="ECO:0000256" key="9">
    <source>
        <dbReference type="ARBA" id="ARBA00023163"/>
    </source>
</evidence>
<comment type="catalytic activity">
    <reaction evidence="1">
        <text>ATP + protein L-histidine = ADP + protein N-phospho-L-histidine.</text>
        <dbReference type="EC" id="2.7.13.3"/>
    </reaction>
</comment>
<dbReference type="RefSeq" id="WP_015940800.1">
    <property type="nucleotide sequence ID" value="NC_011831.1"/>
</dbReference>
<dbReference type="InterPro" id="IPR018060">
    <property type="entry name" value="HTH_AraC"/>
</dbReference>
<dbReference type="GO" id="GO:0005886">
    <property type="term" value="C:plasma membrane"/>
    <property type="evidence" value="ECO:0007669"/>
    <property type="project" value="TreeGrafter"/>
</dbReference>
<dbReference type="PRINTS" id="PR00344">
    <property type="entry name" value="BCTRLSENSOR"/>
</dbReference>
<dbReference type="InterPro" id="IPR028082">
    <property type="entry name" value="Peripla_BP_I"/>
</dbReference>
<keyword evidence="3 10" id="KW-0597">Phosphoprotein</keyword>
<dbReference type="PANTHER" id="PTHR43047:SF72">
    <property type="entry name" value="OSMOSENSING HISTIDINE PROTEIN KINASE SLN1"/>
    <property type="match status" value="1"/>
</dbReference>
<evidence type="ECO:0000256" key="7">
    <source>
        <dbReference type="ARBA" id="ARBA00023015"/>
    </source>
</evidence>
<dbReference type="eggNOG" id="COG1609">
    <property type="taxonomic scope" value="Bacteria"/>
</dbReference>
<protein>
    <recommendedName>
        <fullName evidence="2">histidine kinase</fullName>
        <ecNumber evidence="2">2.7.13.3</ecNumber>
    </recommendedName>
</protein>
<dbReference type="AlphaFoldDB" id="B8GBX5"/>
<dbReference type="HOGENOM" id="CLU_283836_0_0_0"/>
<dbReference type="Pfam" id="PF00512">
    <property type="entry name" value="HisKA"/>
    <property type="match status" value="1"/>
</dbReference>
<dbReference type="SUPFAM" id="SSF47384">
    <property type="entry name" value="Homodimeric domain of signal transducing histidine kinase"/>
    <property type="match status" value="1"/>
</dbReference>
<dbReference type="SMART" id="SM00388">
    <property type="entry name" value="HisKA"/>
    <property type="match status" value="1"/>
</dbReference>
<name>B8GBX5_CHLAD</name>
<dbReference type="Gene3D" id="3.40.50.2300">
    <property type="match status" value="3"/>
</dbReference>
<dbReference type="OrthoDB" id="9799345at2"/>
<dbReference type="Pfam" id="PF00072">
    <property type="entry name" value="Response_reg"/>
    <property type="match status" value="1"/>
</dbReference>
<dbReference type="CDD" id="cd06267">
    <property type="entry name" value="PBP1_LacI_sugar_binding-like"/>
    <property type="match status" value="1"/>
</dbReference>
<evidence type="ECO:0000256" key="10">
    <source>
        <dbReference type="PROSITE-ProRule" id="PRU00169"/>
    </source>
</evidence>
<evidence type="ECO:0000259" key="13">
    <source>
        <dbReference type="PROSITE" id="PS50110"/>
    </source>
</evidence>
<dbReference type="InterPro" id="IPR005467">
    <property type="entry name" value="His_kinase_dom"/>
</dbReference>
<dbReference type="GO" id="GO:0009927">
    <property type="term" value="F:histidine phosphotransfer kinase activity"/>
    <property type="evidence" value="ECO:0007669"/>
    <property type="project" value="TreeGrafter"/>
</dbReference>
<dbReference type="GO" id="GO:0043565">
    <property type="term" value="F:sequence-specific DNA binding"/>
    <property type="evidence" value="ECO:0007669"/>
    <property type="project" value="InterPro"/>
</dbReference>
<keyword evidence="5" id="KW-0418">Kinase</keyword>
<dbReference type="InterPro" id="IPR004358">
    <property type="entry name" value="Sig_transdc_His_kin-like_C"/>
</dbReference>
<dbReference type="Gene3D" id="1.10.287.130">
    <property type="match status" value="1"/>
</dbReference>
<dbReference type="GO" id="GO:0003700">
    <property type="term" value="F:DNA-binding transcription factor activity"/>
    <property type="evidence" value="ECO:0007669"/>
    <property type="project" value="InterPro"/>
</dbReference>
<dbReference type="Pfam" id="PF12833">
    <property type="entry name" value="HTH_18"/>
    <property type="match status" value="1"/>
</dbReference>
<dbReference type="InterPro" id="IPR003594">
    <property type="entry name" value="HATPase_dom"/>
</dbReference>
<keyword evidence="7" id="KW-0805">Transcription regulation</keyword>
<dbReference type="InterPro" id="IPR001789">
    <property type="entry name" value="Sig_transdc_resp-reg_receiver"/>
</dbReference>
<dbReference type="STRING" id="326427.Cagg_2054"/>
<evidence type="ECO:0000256" key="1">
    <source>
        <dbReference type="ARBA" id="ARBA00000085"/>
    </source>
</evidence>
<dbReference type="EMBL" id="CP001337">
    <property type="protein sequence ID" value="ACL24942.1"/>
    <property type="molecule type" value="Genomic_DNA"/>
</dbReference>
<evidence type="ECO:0000256" key="6">
    <source>
        <dbReference type="ARBA" id="ARBA00023012"/>
    </source>
</evidence>
<dbReference type="PROSITE" id="PS00041">
    <property type="entry name" value="HTH_ARAC_FAMILY_1"/>
    <property type="match status" value="1"/>
</dbReference>
<evidence type="ECO:0000259" key="12">
    <source>
        <dbReference type="PROSITE" id="PS50109"/>
    </source>
</evidence>
<dbReference type="SUPFAM" id="SSF46689">
    <property type="entry name" value="Homeodomain-like"/>
    <property type="match status" value="2"/>
</dbReference>
<feature type="domain" description="Histidine kinase" evidence="12">
    <location>
        <begin position="602"/>
        <end position="825"/>
    </location>
</feature>
<reference evidence="14" key="1">
    <citation type="submission" date="2008-12" db="EMBL/GenBank/DDBJ databases">
        <title>Complete sequence of Chloroflexus aggregans DSM 9485.</title>
        <authorList>
            <consortium name="US DOE Joint Genome Institute"/>
            <person name="Lucas S."/>
            <person name="Copeland A."/>
            <person name="Lapidus A."/>
            <person name="Glavina del Rio T."/>
            <person name="Dalin E."/>
            <person name="Tice H."/>
            <person name="Pitluck S."/>
            <person name="Foster B."/>
            <person name="Larimer F."/>
            <person name="Land M."/>
            <person name="Hauser L."/>
            <person name="Kyrpides N."/>
            <person name="Mikhailova N."/>
            <person name="Bryant D."/>
            <person name="Richardson P."/>
        </authorList>
    </citation>
    <scope>NUCLEOTIDE SEQUENCE</scope>
    <source>
        <strain evidence="14">DSM 9485</strain>
    </source>
</reference>
<dbReference type="CDD" id="cd16922">
    <property type="entry name" value="HATPase_EvgS-ArcB-TorS-like"/>
    <property type="match status" value="1"/>
</dbReference>
<sequence>MHTIAATKQHRRRPTVGAIAGWQFYGTMLTMSYLSPIYQGIRQAAYDLGCNLLLACGMGPSGQINEPLRPAWFDVIEDTDFVPVGPWNTHGLIIINPLQRPERSQAVQAIRASGHPVIFVGSGERGPTIVADNVGGVYAALRHIVEHGHRQIAFIAGSQTDLEGDSGDRLRAFQAAMIEFGLPIDPRLIVFGRHVFTGGYEAMRRLLATGVPFTAVLVSNDESAIGAITALREAGKRVPHDIAIIGFDDRIEGLLQEPALTTVRIPLFKLGYQALELMVRHIREREPLPELVQVPTRLIVRESCGCSQSAVLADTLEMIAHHPTEPTVANLPVQAAQAMSTMLAPKMHGLTASEVSRLCQQLITAFRQSVQSARPVAFRTELAQVLKQVAAAGDDTHDWQIAISFLRDLVPRMFDPTLQPLALELLDEARVTTSAAMRWQYWQYFNRQQQTNNRVGRLTARLLHTLAESDIYEILAHHLPELNIPLLWIGFFEAENGDPVAWCRLRAVTAPQQPVVRIRSRTFPPRQWLPTRQSFQLALIPLGGTGSEAGFVTFDASRLELYGTITQQINAALNTARLYRAASEGQRLAEEANQLKSRFLSMVSHELQTPLNLIVGMSGLLLREIAQSGDPLPSSIRDDLRRIYASARHLGRLISDVLDLASSDAGQLRLNCEVVDLGEVMRVVADAGRQMAADKQLTWYDSIPAEGPWVWGDRTRLQQIGLNLVVNAIKFTARGRVGLIVTPETDAVTVTVRDTGIGLPPTEQAHIFEEFQRSERSVSQGYGGIGLGLAICKRLVAMHGGEIGVRSRGIEGEGAEFFFRLPTITAPTPRRRHNPPALPVQPRVLLLSADHDEPLQRYLEQRGFIVTVFSIDESAAWLNELLHRSYSAVVLHATQGERAWWQTIQVLKANPTTRDLPLLCYAMNEQHGAVMEFNYLTKPIELADLSRALDQYWRVTGTIGTPQTILVVDDDPDTLDLHARLIQAHGIAKLVLRARSGREALELMEQQRVDLVLLDLMMPEMDGFDVLAAMRNHKQMREIPVIVITGRVLSEEDMARLNQGVTAVLSKGVFSAHETLARLQAALERRRRLSDQAQTLVRKAMAYIHSHYDHPLTRQDIARYVGMSEDYLTHCFRQELGTTPVDYLNRYRVLQARRLLLESDKSITNIALEVGFSSSSYFSRVFRKETGQSPEEYRRQGRSTI</sequence>
<dbReference type="KEGG" id="cag:Cagg_2054"/>
<dbReference type="InterPro" id="IPR046335">
    <property type="entry name" value="LacI/GalR-like_sensor"/>
</dbReference>
<evidence type="ECO:0000256" key="4">
    <source>
        <dbReference type="ARBA" id="ARBA00022679"/>
    </source>
</evidence>
<evidence type="ECO:0000256" key="8">
    <source>
        <dbReference type="ARBA" id="ARBA00023125"/>
    </source>
</evidence>
<evidence type="ECO:0000256" key="2">
    <source>
        <dbReference type="ARBA" id="ARBA00012438"/>
    </source>
</evidence>
<dbReference type="GO" id="GO:0000155">
    <property type="term" value="F:phosphorelay sensor kinase activity"/>
    <property type="evidence" value="ECO:0007669"/>
    <property type="project" value="InterPro"/>
</dbReference>
<feature type="domain" description="HTH araC/xylS-type" evidence="11">
    <location>
        <begin position="1098"/>
        <end position="1196"/>
    </location>
</feature>
<dbReference type="PROSITE" id="PS50109">
    <property type="entry name" value="HIS_KIN"/>
    <property type="match status" value="1"/>
</dbReference>
<feature type="modified residue" description="4-aspartylphosphate" evidence="10">
    <location>
        <position position="1015"/>
    </location>
</feature>
<dbReference type="PANTHER" id="PTHR43047">
    <property type="entry name" value="TWO-COMPONENT HISTIDINE PROTEIN KINASE"/>
    <property type="match status" value="1"/>
</dbReference>
<dbReference type="SUPFAM" id="SSF55874">
    <property type="entry name" value="ATPase domain of HSP90 chaperone/DNA topoisomerase II/histidine kinase"/>
    <property type="match status" value="1"/>
</dbReference>
<dbReference type="Proteomes" id="UP000002508">
    <property type="component" value="Chromosome"/>
</dbReference>
<dbReference type="EC" id="2.7.13.3" evidence="2"/>
<keyword evidence="4" id="KW-0808">Transferase</keyword>
<dbReference type="InterPro" id="IPR009057">
    <property type="entry name" value="Homeodomain-like_sf"/>
</dbReference>
<dbReference type="eggNOG" id="COG2207">
    <property type="taxonomic scope" value="Bacteria"/>
</dbReference>
<evidence type="ECO:0000256" key="3">
    <source>
        <dbReference type="ARBA" id="ARBA00022553"/>
    </source>
</evidence>
<dbReference type="SMART" id="SM00342">
    <property type="entry name" value="HTH_ARAC"/>
    <property type="match status" value="1"/>
</dbReference>
<gene>
    <name evidence="14" type="ordered locus">Cagg_2054</name>
</gene>
<dbReference type="eggNOG" id="COG0745">
    <property type="taxonomic scope" value="Bacteria"/>
</dbReference>
<dbReference type="Gene3D" id="1.10.10.60">
    <property type="entry name" value="Homeodomain-like"/>
    <property type="match status" value="2"/>
</dbReference>
<dbReference type="CDD" id="cd00082">
    <property type="entry name" value="HisKA"/>
    <property type="match status" value="1"/>
</dbReference>
<evidence type="ECO:0000313" key="14">
    <source>
        <dbReference type="EMBL" id="ACL24942.1"/>
    </source>
</evidence>
<dbReference type="Pfam" id="PF13377">
    <property type="entry name" value="Peripla_BP_3"/>
    <property type="match status" value="1"/>
</dbReference>
<dbReference type="Pfam" id="PF02518">
    <property type="entry name" value="HATPase_c"/>
    <property type="match status" value="1"/>
</dbReference>
<dbReference type="SMART" id="SM00387">
    <property type="entry name" value="HATPase_c"/>
    <property type="match status" value="1"/>
</dbReference>
<dbReference type="InterPro" id="IPR018062">
    <property type="entry name" value="HTH_AraC-typ_CS"/>
</dbReference>
<dbReference type="SUPFAM" id="SSF53822">
    <property type="entry name" value="Periplasmic binding protein-like I"/>
    <property type="match status" value="1"/>
</dbReference>
<accession>B8GBX5</accession>
<keyword evidence="6" id="KW-0902">Two-component regulatory system</keyword>
<dbReference type="PROSITE" id="PS01124">
    <property type="entry name" value="HTH_ARAC_FAMILY_2"/>
    <property type="match status" value="1"/>
</dbReference>
<dbReference type="eggNOG" id="COG2205">
    <property type="taxonomic scope" value="Bacteria"/>
</dbReference>
<dbReference type="InterPro" id="IPR036890">
    <property type="entry name" value="HATPase_C_sf"/>
</dbReference>
<dbReference type="PROSITE" id="PS50110">
    <property type="entry name" value="RESPONSE_REGULATORY"/>
    <property type="match status" value="1"/>
</dbReference>
<dbReference type="InterPro" id="IPR036097">
    <property type="entry name" value="HisK_dim/P_sf"/>
</dbReference>
<proteinExistence type="predicted"/>
<evidence type="ECO:0000313" key="15">
    <source>
        <dbReference type="Proteomes" id="UP000002508"/>
    </source>
</evidence>
<dbReference type="InterPro" id="IPR011006">
    <property type="entry name" value="CheY-like_superfamily"/>
</dbReference>
<dbReference type="InterPro" id="IPR003661">
    <property type="entry name" value="HisK_dim/P_dom"/>
</dbReference>